<protein>
    <submittedName>
        <fullName evidence="2">Peptidase</fullName>
        <ecNumber evidence="2">3.4.24.75</ecNumber>
    </submittedName>
</protein>
<dbReference type="EC" id="3.4.24.75" evidence="2"/>
<dbReference type="GO" id="GO:0004222">
    <property type="term" value="F:metalloendopeptidase activity"/>
    <property type="evidence" value="ECO:0007669"/>
    <property type="project" value="TreeGrafter"/>
</dbReference>
<sequence>MARKDVNHVMLKYTGKILCVIGLIFLWGCQTKHTTRPTQELAALRAMPAPTEQSLINPVKGHSFDDSWHAPRSGGRKHEGVDIFAKTGTPVRSTTAGIVTKLGKNRLGGKVIGIQGPGAWHYYAHLDKFANRKLYRRVKAGEVIGYVGKTGNAKNTRPHLHYGVYLPSGAVNPYPLIDQSR</sequence>
<proteinExistence type="predicted"/>
<evidence type="ECO:0000313" key="3">
    <source>
        <dbReference type="Proteomes" id="UP000272771"/>
    </source>
</evidence>
<dbReference type="Pfam" id="PF01551">
    <property type="entry name" value="Peptidase_M23"/>
    <property type="match status" value="1"/>
</dbReference>
<dbReference type="CDD" id="cd12797">
    <property type="entry name" value="M23_peptidase"/>
    <property type="match status" value="1"/>
</dbReference>
<dbReference type="InterPro" id="IPR016047">
    <property type="entry name" value="M23ase_b-sheet_dom"/>
</dbReference>
<dbReference type="PANTHER" id="PTHR21666">
    <property type="entry name" value="PEPTIDASE-RELATED"/>
    <property type="match status" value="1"/>
</dbReference>
<dbReference type="SUPFAM" id="SSF51261">
    <property type="entry name" value="Duplicated hybrid motif"/>
    <property type="match status" value="1"/>
</dbReference>
<dbReference type="EMBL" id="LR134533">
    <property type="protein sequence ID" value="VEJ50981.1"/>
    <property type="molecule type" value="Genomic_DNA"/>
</dbReference>
<name>A0A3S4Z3Z3_9NEIS</name>
<evidence type="ECO:0000313" key="2">
    <source>
        <dbReference type="EMBL" id="VEJ50981.1"/>
    </source>
</evidence>
<accession>A0A3S4Z3Z3</accession>
<keyword evidence="3" id="KW-1185">Reference proteome</keyword>
<dbReference type="InterPro" id="IPR050570">
    <property type="entry name" value="Cell_wall_metabolism_enzyme"/>
</dbReference>
<dbReference type="STRING" id="28091.SAMEA3174300_01594"/>
<organism evidence="2 3">
    <name type="scientific">Neisseria weaveri</name>
    <dbReference type="NCBI Taxonomy" id="28091"/>
    <lineage>
        <taxon>Bacteria</taxon>
        <taxon>Pseudomonadati</taxon>
        <taxon>Pseudomonadota</taxon>
        <taxon>Betaproteobacteria</taxon>
        <taxon>Neisseriales</taxon>
        <taxon>Neisseriaceae</taxon>
        <taxon>Neisseria</taxon>
    </lineage>
</organism>
<dbReference type="AlphaFoldDB" id="A0A3S4Z3Z3"/>
<gene>
    <name evidence="2" type="ORF">NCTC12742_00970</name>
</gene>
<dbReference type="Gene3D" id="2.70.70.10">
    <property type="entry name" value="Glucose Permease (Domain IIA)"/>
    <property type="match status" value="1"/>
</dbReference>
<dbReference type="Proteomes" id="UP000272771">
    <property type="component" value="Chromosome"/>
</dbReference>
<keyword evidence="2" id="KW-0378">Hydrolase</keyword>
<feature type="domain" description="M23ase beta-sheet core" evidence="1">
    <location>
        <begin position="77"/>
        <end position="173"/>
    </location>
</feature>
<reference evidence="2 3" key="1">
    <citation type="submission" date="2018-12" db="EMBL/GenBank/DDBJ databases">
        <authorList>
            <consortium name="Pathogen Informatics"/>
        </authorList>
    </citation>
    <scope>NUCLEOTIDE SEQUENCE [LARGE SCALE GENOMIC DNA]</scope>
    <source>
        <strain evidence="2 3">NCTC12742</strain>
    </source>
</reference>
<evidence type="ECO:0000259" key="1">
    <source>
        <dbReference type="Pfam" id="PF01551"/>
    </source>
</evidence>
<dbReference type="PANTHER" id="PTHR21666:SF268">
    <property type="entry name" value="PEPTIDASE M23 DOMAIN-CONTAINING PROTEIN"/>
    <property type="match status" value="1"/>
</dbReference>
<dbReference type="InterPro" id="IPR011055">
    <property type="entry name" value="Dup_hybrid_motif"/>
</dbReference>